<dbReference type="InterPro" id="IPR029044">
    <property type="entry name" value="Nucleotide-diphossugar_trans"/>
</dbReference>
<dbReference type="InterPro" id="IPR034683">
    <property type="entry name" value="IspD/TarI"/>
</dbReference>
<evidence type="ECO:0000256" key="1">
    <source>
        <dbReference type="ARBA" id="ARBA00022679"/>
    </source>
</evidence>
<gene>
    <name evidence="3" type="ordered locus">MYPE2770</name>
</gene>
<dbReference type="RefSeq" id="WP_011077105.1">
    <property type="nucleotide sequence ID" value="NC_004432.1"/>
</dbReference>
<dbReference type="PANTHER" id="PTHR43015:SF1">
    <property type="entry name" value="D-RIBITOL-5-PHOSPHATE CYTIDYLYLTRANSFERASE"/>
    <property type="match status" value="1"/>
</dbReference>
<dbReference type="FunCoup" id="Q8EWC7">
    <property type="interactions" value="166"/>
</dbReference>
<organism evidence="3 4">
    <name type="scientific">Malacoplasma penetrans (strain HF-2)</name>
    <name type="common">Mycoplasma penetrans</name>
    <dbReference type="NCBI Taxonomy" id="272633"/>
    <lineage>
        <taxon>Bacteria</taxon>
        <taxon>Bacillati</taxon>
        <taxon>Mycoplasmatota</taxon>
        <taxon>Mycoplasmoidales</taxon>
        <taxon>Mycoplasmoidaceae</taxon>
        <taxon>Malacoplasma</taxon>
    </lineage>
</organism>
<dbReference type="CDD" id="cd02516">
    <property type="entry name" value="CDP-ME_synthetase"/>
    <property type="match status" value="1"/>
</dbReference>
<reference evidence="3 4" key="1">
    <citation type="journal article" date="2002" name="Nucleic Acids Res.">
        <title>The complete genomic sequence of Mycoplasma penetrans, an intracellular bacterial pathogen in humans.</title>
        <authorList>
            <person name="Sasaki Y."/>
            <person name="Ishikawa J."/>
            <person name="Yamashita A."/>
            <person name="Oshima K."/>
            <person name="Kenri T."/>
            <person name="Furuya K."/>
            <person name="Yoshino C."/>
            <person name="Horino A."/>
            <person name="Shiba T."/>
            <person name="Sasaki T."/>
            <person name="Hattori M."/>
        </authorList>
    </citation>
    <scope>NUCLEOTIDE SEQUENCE [LARGE SCALE GENOMIC DNA]</scope>
    <source>
        <strain evidence="3 4">HF-2</strain>
    </source>
</reference>
<dbReference type="KEGG" id="mpe:MYPE2770"/>
<keyword evidence="4" id="KW-1185">Reference proteome</keyword>
<dbReference type="GO" id="GO:0005829">
    <property type="term" value="C:cytosol"/>
    <property type="evidence" value="ECO:0007669"/>
    <property type="project" value="TreeGrafter"/>
</dbReference>
<keyword evidence="1" id="KW-0808">Transferase</keyword>
<dbReference type="Gene3D" id="3.90.550.10">
    <property type="entry name" value="Spore Coat Polysaccharide Biosynthesis Protein SpsA, Chain A"/>
    <property type="match status" value="1"/>
</dbReference>
<dbReference type="Pfam" id="PF01128">
    <property type="entry name" value="IspD"/>
    <property type="match status" value="1"/>
</dbReference>
<dbReference type="InParanoid" id="Q8EWC7"/>
<accession>Q8EWC7</accession>
<dbReference type="Proteomes" id="UP000002522">
    <property type="component" value="Chromosome"/>
</dbReference>
<protein>
    <submittedName>
        <fullName evidence="3">Cytidine diphosphocholine pyrophosphorylase</fullName>
    </submittedName>
</protein>
<evidence type="ECO:0000313" key="3">
    <source>
        <dbReference type="EMBL" id="BAC44069.1"/>
    </source>
</evidence>
<dbReference type="PANTHER" id="PTHR43015">
    <property type="entry name" value="D-RIBITOL-5-PHOSPHATE CYTIDYLYLTRANSFERASE"/>
    <property type="match status" value="1"/>
</dbReference>
<dbReference type="SUPFAM" id="SSF53448">
    <property type="entry name" value="Nucleotide-diphospho-sugar transferases"/>
    <property type="match status" value="1"/>
</dbReference>
<sequence length="240" mass="27184">MKNNQVYAILLAAGSGSRVNSNIPKQYIDLNGLPLFFYSLKTFANFDLIDKVVLVVNHSYKYDVESLIKKYEWKNKVFIVNGGDTRHLSIINAVKFLKSIKINSDDIVLTHDCARPFVSTDIIKNNIDYINSSRCDVVSTGIVPEDTIGITDNSNLEKILNRQKLFIEQTPQSAKYKIFEEVYFGSNLSDKTLETSTDFCSLALLCNKDVKCVIGNKFNFKVTTDFDLVVAKEIIKNKQL</sequence>
<name>Q8EWC7_MALP2</name>
<dbReference type="HOGENOM" id="CLU_061281_2_3_14"/>
<dbReference type="GO" id="GO:0050518">
    <property type="term" value="F:2-C-methyl-D-erythritol 4-phosphate cytidylyltransferase activity"/>
    <property type="evidence" value="ECO:0007669"/>
    <property type="project" value="UniProtKB-ARBA"/>
</dbReference>
<keyword evidence="2" id="KW-0548">Nucleotidyltransferase</keyword>
<dbReference type="eggNOG" id="COG1211">
    <property type="taxonomic scope" value="Bacteria"/>
</dbReference>
<proteinExistence type="predicted"/>
<dbReference type="FunFam" id="3.90.550.10:FF:000003">
    <property type="entry name" value="2-C-methyl-D-erythritol 4-phosphate cytidylyltransferase"/>
    <property type="match status" value="1"/>
</dbReference>
<dbReference type="AlphaFoldDB" id="Q8EWC7"/>
<evidence type="ECO:0000313" key="4">
    <source>
        <dbReference type="Proteomes" id="UP000002522"/>
    </source>
</evidence>
<dbReference type="STRING" id="272633.gene:10731380"/>
<evidence type="ECO:0000256" key="2">
    <source>
        <dbReference type="ARBA" id="ARBA00022695"/>
    </source>
</evidence>
<dbReference type="NCBIfam" id="NF001183">
    <property type="entry name" value="PRK00155.1-3"/>
    <property type="match status" value="1"/>
</dbReference>
<dbReference type="EMBL" id="BA000026">
    <property type="protein sequence ID" value="BAC44069.1"/>
    <property type="molecule type" value="Genomic_DNA"/>
</dbReference>